<evidence type="ECO:0000256" key="1">
    <source>
        <dbReference type="SAM" id="Phobius"/>
    </source>
</evidence>
<comment type="caution">
    <text evidence="2">The sequence shown here is derived from an EMBL/GenBank/DDBJ whole genome shotgun (WGS) entry which is preliminary data.</text>
</comment>
<sequence length="67" mass="6898">MGDNESTKRGPSALLLLPGLIAVAVSVWALAGPDTWAALTDNHVGWFFVVAAIVVGAVLVIAPSSKR</sequence>
<name>A0A848KD08_9NOCA</name>
<evidence type="ECO:0000313" key="2">
    <source>
        <dbReference type="EMBL" id="NMN96199.1"/>
    </source>
</evidence>
<organism evidence="2 3">
    <name type="scientific">Antrihabitans stalactiti</name>
    <dbReference type="NCBI Taxonomy" id="2584121"/>
    <lineage>
        <taxon>Bacteria</taxon>
        <taxon>Bacillati</taxon>
        <taxon>Actinomycetota</taxon>
        <taxon>Actinomycetes</taxon>
        <taxon>Mycobacteriales</taxon>
        <taxon>Nocardiaceae</taxon>
        <taxon>Antrihabitans</taxon>
    </lineage>
</organism>
<evidence type="ECO:0000313" key="3">
    <source>
        <dbReference type="Proteomes" id="UP000535543"/>
    </source>
</evidence>
<keyword evidence="1" id="KW-0472">Membrane</keyword>
<dbReference type="RefSeq" id="WP_169587836.1">
    <property type="nucleotide sequence ID" value="NZ_VCQU01000004.1"/>
</dbReference>
<protein>
    <submittedName>
        <fullName evidence="2">Uncharacterized protein</fullName>
    </submittedName>
</protein>
<feature type="transmembrane region" description="Helical" evidence="1">
    <location>
        <begin position="12"/>
        <end position="31"/>
    </location>
</feature>
<dbReference type="AlphaFoldDB" id="A0A848KD08"/>
<dbReference type="Proteomes" id="UP000535543">
    <property type="component" value="Unassembled WGS sequence"/>
</dbReference>
<reference evidence="2 3" key="2">
    <citation type="submission" date="2020-06" db="EMBL/GenBank/DDBJ databases">
        <title>Antribacter stalactiti gen. nov., sp. nov., a new member of the family Nacardiaceae isolated from a cave.</title>
        <authorList>
            <person name="Kim I.S."/>
        </authorList>
    </citation>
    <scope>NUCLEOTIDE SEQUENCE [LARGE SCALE GENOMIC DNA]</scope>
    <source>
        <strain evidence="2 3">YC2-7</strain>
    </source>
</reference>
<keyword evidence="1" id="KW-0812">Transmembrane</keyword>
<accession>A0A848KD08</accession>
<gene>
    <name evidence="2" type="ORF">FGL95_14260</name>
</gene>
<keyword evidence="1" id="KW-1133">Transmembrane helix</keyword>
<reference evidence="2 3" key="1">
    <citation type="submission" date="2019-05" db="EMBL/GenBank/DDBJ databases">
        <authorList>
            <person name="Lee S.D."/>
        </authorList>
    </citation>
    <scope>NUCLEOTIDE SEQUENCE [LARGE SCALE GENOMIC DNA]</scope>
    <source>
        <strain evidence="2 3">YC2-7</strain>
    </source>
</reference>
<dbReference type="EMBL" id="VCQU01000004">
    <property type="protein sequence ID" value="NMN96199.1"/>
    <property type="molecule type" value="Genomic_DNA"/>
</dbReference>
<feature type="transmembrane region" description="Helical" evidence="1">
    <location>
        <begin position="43"/>
        <end position="62"/>
    </location>
</feature>
<proteinExistence type="predicted"/>
<keyword evidence="3" id="KW-1185">Reference proteome</keyword>